<evidence type="ECO:0000256" key="1">
    <source>
        <dbReference type="PROSITE-ProRule" id="PRU00278"/>
    </source>
</evidence>
<proteinExistence type="predicted"/>
<reference evidence="4 5" key="1">
    <citation type="journal article" date="2016" name="Nat. Commun.">
        <title>Thousands of microbial genomes shed light on interconnected biogeochemical processes in an aquifer system.</title>
        <authorList>
            <person name="Anantharaman K."/>
            <person name="Brown C.T."/>
            <person name="Hug L.A."/>
            <person name="Sharon I."/>
            <person name="Castelle C.J."/>
            <person name="Probst A.J."/>
            <person name="Thomas B.C."/>
            <person name="Singh A."/>
            <person name="Wilkins M.J."/>
            <person name="Karaoz U."/>
            <person name="Brodie E.L."/>
            <person name="Williams K.H."/>
            <person name="Hubbard S.S."/>
            <person name="Banfield J.F."/>
        </authorList>
    </citation>
    <scope>NUCLEOTIDE SEQUENCE [LARGE SCALE GENOMIC DNA]</scope>
</reference>
<dbReference type="SUPFAM" id="SSF54534">
    <property type="entry name" value="FKBP-like"/>
    <property type="match status" value="1"/>
</dbReference>
<feature type="transmembrane region" description="Helical" evidence="2">
    <location>
        <begin position="12"/>
        <end position="34"/>
    </location>
</feature>
<evidence type="ECO:0000313" key="5">
    <source>
        <dbReference type="Proteomes" id="UP000178109"/>
    </source>
</evidence>
<organism evidence="4 5">
    <name type="scientific">Candidatus Komeilibacteria bacterium RIFCSPLOWO2_02_FULL_48_11</name>
    <dbReference type="NCBI Taxonomy" id="1798553"/>
    <lineage>
        <taxon>Bacteria</taxon>
        <taxon>Candidatus Komeiliibacteriota</taxon>
    </lineage>
</organism>
<accession>A0A1G2BT06</accession>
<dbReference type="AlphaFoldDB" id="A0A1G2BT06"/>
<gene>
    <name evidence="4" type="ORF">A3H70_03590</name>
</gene>
<keyword evidence="2" id="KW-1133">Transmembrane helix</keyword>
<dbReference type="InterPro" id="IPR027304">
    <property type="entry name" value="Trigger_fact/SurA_dom_sf"/>
</dbReference>
<dbReference type="Gene3D" id="1.10.4030.10">
    <property type="entry name" value="Porin chaperone SurA, peptide-binding domain"/>
    <property type="match status" value="1"/>
</dbReference>
<keyword evidence="1" id="KW-0697">Rotamase</keyword>
<dbReference type="Gene3D" id="3.10.50.40">
    <property type="match status" value="1"/>
</dbReference>
<evidence type="ECO:0000313" key="4">
    <source>
        <dbReference type="EMBL" id="OGY92294.1"/>
    </source>
</evidence>
<dbReference type="PROSITE" id="PS50198">
    <property type="entry name" value="PPIC_PPIASE_2"/>
    <property type="match status" value="1"/>
</dbReference>
<keyword evidence="2" id="KW-0472">Membrane</keyword>
<dbReference type="InterPro" id="IPR050245">
    <property type="entry name" value="PrsA_foldase"/>
</dbReference>
<dbReference type="Pfam" id="PF00639">
    <property type="entry name" value="Rotamase"/>
    <property type="match status" value="1"/>
</dbReference>
<dbReference type="SUPFAM" id="SSF109998">
    <property type="entry name" value="Triger factor/SurA peptide-binding domain-like"/>
    <property type="match status" value="1"/>
</dbReference>
<name>A0A1G2BT06_9BACT</name>
<dbReference type="Pfam" id="PF13624">
    <property type="entry name" value="SurA_N_3"/>
    <property type="match status" value="1"/>
</dbReference>
<dbReference type="GO" id="GO:0003755">
    <property type="term" value="F:peptidyl-prolyl cis-trans isomerase activity"/>
    <property type="evidence" value="ECO:0007669"/>
    <property type="project" value="UniProtKB-KW"/>
</dbReference>
<dbReference type="PANTHER" id="PTHR47245">
    <property type="entry name" value="PEPTIDYLPROLYL ISOMERASE"/>
    <property type="match status" value="1"/>
</dbReference>
<evidence type="ECO:0000259" key="3">
    <source>
        <dbReference type="PROSITE" id="PS50198"/>
    </source>
</evidence>
<dbReference type="InterPro" id="IPR046357">
    <property type="entry name" value="PPIase_dom_sf"/>
</dbReference>
<dbReference type="Proteomes" id="UP000178109">
    <property type="component" value="Unassembled WGS sequence"/>
</dbReference>
<keyword evidence="1" id="KW-0413">Isomerase</keyword>
<evidence type="ECO:0000256" key="2">
    <source>
        <dbReference type="SAM" id="Phobius"/>
    </source>
</evidence>
<feature type="domain" description="PpiC" evidence="3">
    <location>
        <begin position="164"/>
        <end position="263"/>
    </location>
</feature>
<dbReference type="EMBL" id="MHKO01000025">
    <property type="protein sequence ID" value="OGY92294.1"/>
    <property type="molecule type" value="Genomic_DNA"/>
</dbReference>
<protein>
    <recommendedName>
        <fullName evidence="3">PpiC domain-containing protein</fullName>
    </recommendedName>
</protein>
<comment type="caution">
    <text evidence="4">The sequence shown here is derived from an EMBL/GenBank/DDBJ whole genome shotgun (WGS) entry which is preliminary data.</text>
</comment>
<dbReference type="InterPro" id="IPR000297">
    <property type="entry name" value="PPIase_PpiC"/>
</dbReference>
<dbReference type="PANTHER" id="PTHR47245:SF2">
    <property type="entry name" value="PEPTIDYL-PROLYL CIS-TRANS ISOMERASE HP_0175-RELATED"/>
    <property type="match status" value="1"/>
</dbReference>
<sequence length="305" mass="35214">MQYKNKYTNYLLSGLIILIFFIALFGYGIYHWHWQGNFVYNLSRVVPYPAVLVDWEAIRYSAYLENLKSLKQYWDAARANSNVFLGIPGEEEIRERLVETLIEQKIAQIWARKQGLTVSPEEIQQEWDRAQKKDGLTSEVTSFLRDTYGWSESMFKERVLAPFLLQQKVKAALPEAENIQPEEAAKRAEEIYNLTQASGAVFTEIAKQTSDDRESAKNGGDLGYFSRGTFEPQVEEAIFSMKIGEISQPVKSSFGYHIILLDDLLYNDQNTPTQAAIKHILIKSFDFDDWLAHQKNTTKIYRLVL</sequence>
<dbReference type="STRING" id="1798553.A3H70_03590"/>
<keyword evidence="2" id="KW-0812">Transmembrane</keyword>